<dbReference type="GO" id="GO:0003723">
    <property type="term" value="F:RNA binding"/>
    <property type="evidence" value="ECO:0007669"/>
    <property type="project" value="UniProtKB-KW"/>
</dbReference>
<keyword evidence="6" id="KW-0813">Transport</keyword>
<dbReference type="Pfam" id="PF21974">
    <property type="entry name" value="SPN1_m3Gcap_bd"/>
    <property type="match status" value="1"/>
</dbReference>
<feature type="domain" description="Snurportin-1 m3G cap-binding" evidence="11">
    <location>
        <begin position="116"/>
        <end position="295"/>
    </location>
</feature>
<evidence type="ECO:0000256" key="5">
    <source>
        <dbReference type="ARBA" id="ARBA00016034"/>
    </source>
</evidence>
<dbReference type="Gene3D" id="3.30.470.30">
    <property type="entry name" value="DNA ligase/mRNA capping enzyme"/>
    <property type="match status" value="1"/>
</dbReference>
<evidence type="ECO:0000256" key="1">
    <source>
        <dbReference type="ARBA" id="ARBA00003975"/>
    </source>
</evidence>
<dbReference type="InterPro" id="IPR047857">
    <property type="entry name" value="Snurportin1_C"/>
</dbReference>
<evidence type="ECO:0000313" key="12">
    <source>
        <dbReference type="EMBL" id="CAG9838857.1"/>
    </source>
</evidence>
<evidence type="ECO:0000259" key="11">
    <source>
        <dbReference type="Pfam" id="PF21974"/>
    </source>
</evidence>
<comment type="function">
    <text evidence="1">Functions as an U snRNP-specific nuclear import adapter. Involved in the trimethylguanosine (m3G)-cap-dependent nuclear import of U snRNPs. Binds specifically to the terminal m3G-cap U snRNAs.</text>
</comment>
<evidence type="ECO:0000256" key="4">
    <source>
        <dbReference type="ARBA" id="ARBA00007540"/>
    </source>
</evidence>
<keyword evidence="9" id="KW-0539">Nucleus</keyword>
<gene>
    <name evidence="12" type="ORF">DIABBA_LOCUS11680</name>
</gene>
<dbReference type="Proteomes" id="UP001153709">
    <property type="component" value="Chromosome 8"/>
</dbReference>
<reference evidence="12" key="1">
    <citation type="submission" date="2022-01" db="EMBL/GenBank/DDBJ databases">
        <authorList>
            <person name="King R."/>
        </authorList>
    </citation>
    <scope>NUCLEOTIDE SEQUENCE</scope>
</reference>
<comment type="subcellular location">
    <subcellularLocation>
        <location evidence="3">Cytoplasm</location>
    </subcellularLocation>
    <subcellularLocation>
        <location evidence="2">Nucleus</location>
    </subcellularLocation>
</comment>
<accession>A0A9N9TAT1</accession>
<keyword evidence="8" id="KW-0694">RNA-binding</keyword>
<sequence length="350" mass="41573">MNSSPNKLSDNPHAHLYKCKERKQSQHERRIKFLAELKEKRSKCADENRQLCETFLSEINVESSMDESVEENTQICDATKEIDSENSMNESGIEETRCEDMEIESGKKRRRSIKFKLMLTEWFLDIPDDLEEDWIVKFCPEGLRVLLISARHITRFYNGKGKLVFKTKTKFPGGGNYNSRGTTILDCIYNKQTRTIFILDCLYWNSLFTVPSEATFRFFWLAAKFQEMPEMSDCERSRYKFILMDNFPAERSLIQEKMFDVLKIQDKEVLYDGVVFYHKESEYTFGDTPLATWLHSFMLPEKLGIDIPEIYQQKMPTGYINLEHFIENREKFRKQKWQQNKKNKKESMET</sequence>
<evidence type="ECO:0000256" key="10">
    <source>
        <dbReference type="SAM" id="MobiDB-lite"/>
    </source>
</evidence>
<dbReference type="GO" id="GO:0061015">
    <property type="term" value="P:snRNA import into nucleus"/>
    <property type="evidence" value="ECO:0007669"/>
    <property type="project" value="InterPro"/>
</dbReference>
<evidence type="ECO:0000313" key="13">
    <source>
        <dbReference type="Proteomes" id="UP001153709"/>
    </source>
</evidence>
<feature type="region of interest" description="Disordered" evidence="10">
    <location>
        <begin position="1"/>
        <end position="26"/>
    </location>
</feature>
<name>A0A9N9TAT1_DIABA</name>
<dbReference type="GO" id="GO:0005634">
    <property type="term" value="C:nucleus"/>
    <property type="evidence" value="ECO:0007669"/>
    <property type="project" value="UniProtKB-SubCell"/>
</dbReference>
<evidence type="ECO:0000256" key="9">
    <source>
        <dbReference type="ARBA" id="ARBA00023242"/>
    </source>
</evidence>
<dbReference type="AlphaFoldDB" id="A0A9N9TAT1"/>
<evidence type="ECO:0000256" key="8">
    <source>
        <dbReference type="ARBA" id="ARBA00022884"/>
    </source>
</evidence>
<dbReference type="PANTHER" id="PTHR13403">
    <property type="entry name" value="SNURPORTIN1 RNUT1 PROTEIN RNA, U TRANSPORTER 1"/>
    <property type="match status" value="1"/>
</dbReference>
<keyword evidence="13" id="KW-1185">Reference proteome</keyword>
<keyword evidence="7" id="KW-0963">Cytoplasm</keyword>
<evidence type="ECO:0000256" key="3">
    <source>
        <dbReference type="ARBA" id="ARBA00004496"/>
    </source>
</evidence>
<dbReference type="SUPFAM" id="SSF56091">
    <property type="entry name" value="DNA ligase/mRNA capping enzyme, catalytic domain"/>
    <property type="match status" value="1"/>
</dbReference>
<protein>
    <recommendedName>
        <fullName evidence="5">Snurportin-1</fullName>
    </recommendedName>
</protein>
<dbReference type="InterPro" id="IPR017336">
    <property type="entry name" value="Snurportin-1"/>
</dbReference>
<proteinExistence type="inferred from homology"/>
<comment type="similarity">
    <text evidence="4">Belongs to the snurportin family.</text>
</comment>
<evidence type="ECO:0000256" key="7">
    <source>
        <dbReference type="ARBA" id="ARBA00022490"/>
    </source>
</evidence>
<evidence type="ECO:0000256" key="6">
    <source>
        <dbReference type="ARBA" id="ARBA00022448"/>
    </source>
</evidence>
<dbReference type="PANTHER" id="PTHR13403:SF6">
    <property type="entry name" value="SNURPORTIN-1"/>
    <property type="match status" value="1"/>
</dbReference>
<dbReference type="OrthoDB" id="10003593at2759"/>
<dbReference type="GO" id="GO:0005737">
    <property type="term" value="C:cytoplasm"/>
    <property type="evidence" value="ECO:0007669"/>
    <property type="project" value="UniProtKB-SubCell"/>
</dbReference>
<feature type="compositionally biased region" description="Basic and acidic residues" evidence="10">
    <location>
        <begin position="10"/>
        <end position="26"/>
    </location>
</feature>
<organism evidence="12 13">
    <name type="scientific">Diabrotica balteata</name>
    <name type="common">Banded cucumber beetle</name>
    <dbReference type="NCBI Taxonomy" id="107213"/>
    <lineage>
        <taxon>Eukaryota</taxon>
        <taxon>Metazoa</taxon>
        <taxon>Ecdysozoa</taxon>
        <taxon>Arthropoda</taxon>
        <taxon>Hexapoda</taxon>
        <taxon>Insecta</taxon>
        <taxon>Pterygota</taxon>
        <taxon>Neoptera</taxon>
        <taxon>Endopterygota</taxon>
        <taxon>Coleoptera</taxon>
        <taxon>Polyphaga</taxon>
        <taxon>Cucujiformia</taxon>
        <taxon>Chrysomeloidea</taxon>
        <taxon>Chrysomelidae</taxon>
        <taxon>Galerucinae</taxon>
        <taxon>Diabroticina</taxon>
        <taxon>Diabroticites</taxon>
        <taxon>Diabrotica</taxon>
    </lineage>
</organism>
<dbReference type="EMBL" id="OU898283">
    <property type="protein sequence ID" value="CAG9838857.1"/>
    <property type="molecule type" value="Genomic_DNA"/>
</dbReference>
<dbReference type="CDD" id="cd09232">
    <property type="entry name" value="Snurportin-1_C"/>
    <property type="match status" value="1"/>
</dbReference>
<evidence type="ECO:0000256" key="2">
    <source>
        <dbReference type="ARBA" id="ARBA00004123"/>
    </source>
</evidence>